<dbReference type="SUPFAM" id="SSF51690">
    <property type="entry name" value="Nicotinate/Quinolinate PRTase C-terminal domain-like"/>
    <property type="match status" value="1"/>
</dbReference>
<proteinExistence type="inferred from homology"/>
<keyword evidence="6 9" id="KW-0662">Pyridine nucleotide biosynthesis</keyword>
<dbReference type="Pfam" id="PF17956">
    <property type="entry name" value="NAPRTase_C"/>
    <property type="match status" value="1"/>
</dbReference>
<dbReference type="InterPro" id="IPR041619">
    <property type="entry name" value="NAPRTase_C"/>
</dbReference>
<dbReference type="NCBIfam" id="NF009131">
    <property type="entry name" value="PRK12484.1"/>
    <property type="match status" value="1"/>
</dbReference>
<evidence type="ECO:0000256" key="3">
    <source>
        <dbReference type="ARBA" id="ARBA00013236"/>
    </source>
</evidence>
<comment type="similarity">
    <text evidence="2 9">Belongs to the NAPRTase family.</text>
</comment>
<evidence type="ECO:0000256" key="5">
    <source>
        <dbReference type="ARBA" id="ARBA00022598"/>
    </source>
</evidence>
<dbReference type="InterPro" id="IPR013785">
    <property type="entry name" value="Aldolase_TIM"/>
</dbReference>
<evidence type="ECO:0000256" key="6">
    <source>
        <dbReference type="ARBA" id="ARBA00022642"/>
    </source>
</evidence>
<evidence type="ECO:0000256" key="4">
    <source>
        <dbReference type="ARBA" id="ARBA00022553"/>
    </source>
</evidence>
<gene>
    <name evidence="13" type="ORF">DW070_13485</name>
</gene>
<dbReference type="AlphaFoldDB" id="A0A3E2THS5"/>
<reference evidence="13 14" key="1">
    <citation type="submission" date="2018-08" db="EMBL/GenBank/DDBJ databases">
        <title>A genome reference for cultivated species of the human gut microbiota.</title>
        <authorList>
            <person name="Zou Y."/>
            <person name="Xue W."/>
            <person name="Luo G."/>
        </authorList>
    </citation>
    <scope>NUCLEOTIDE SEQUENCE [LARGE SCALE GENOMIC DNA]</scope>
    <source>
        <strain evidence="13 14">AF45-17</strain>
    </source>
</reference>
<evidence type="ECO:0000256" key="9">
    <source>
        <dbReference type="RuleBase" id="RU365100"/>
    </source>
</evidence>
<dbReference type="FunFam" id="3.20.20.70:FF:000076">
    <property type="entry name" value="Nicotinate phosphoribosyltransferase"/>
    <property type="match status" value="1"/>
</dbReference>
<dbReference type="InterPro" id="IPR006405">
    <property type="entry name" value="Nic_PRibTrfase_pncB"/>
</dbReference>
<evidence type="ECO:0000256" key="7">
    <source>
        <dbReference type="ARBA" id="ARBA00022679"/>
    </source>
</evidence>
<evidence type="ECO:0000259" key="12">
    <source>
        <dbReference type="Pfam" id="PF17956"/>
    </source>
</evidence>
<evidence type="ECO:0000259" key="10">
    <source>
        <dbReference type="Pfam" id="PF04095"/>
    </source>
</evidence>
<dbReference type="GO" id="GO:0004516">
    <property type="term" value="F:nicotinate phosphoribosyltransferase activity"/>
    <property type="evidence" value="ECO:0007669"/>
    <property type="project" value="UniProtKB-UniRule"/>
</dbReference>
<dbReference type="EC" id="6.3.4.21" evidence="3 9"/>
<comment type="caution">
    <text evidence="13">The sequence shown here is derived from an EMBL/GenBank/DDBJ whole genome shotgun (WGS) entry which is preliminary data.</text>
</comment>
<accession>A0A3E2THS5</accession>
<feature type="domain" description="Nicotinate phosphoribosyltransferase C-terminal" evidence="12">
    <location>
        <begin position="362"/>
        <end position="474"/>
    </location>
</feature>
<evidence type="ECO:0000256" key="8">
    <source>
        <dbReference type="ARBA" id="ARBA00048668"/>
    </source>
</evidence>
<dbReference type="NCBIfam" id="NF006695">
    <property type="entry name" value="PRK09243.1-2"/>
    <property type="match status" value="1"/>
</dbReference>
<dbReference type="Gene3D" id="3.20.20.70">
    <property type="entry name" value="Aldolase class I"/>
    <property type="match status" value="1"/>
</dbReference>
<dbReference type="PANTHER" id="PTHR11098:SF1">
    <property type="entry name" value="NICOTINATE PHOSPHORIBOSYLTRANSFERASE"/>
    <property type="match status" value="1"/>
</dbReference>
<evidence type="ECO:0000259" key="11">
    <source>
        <dbReference type="Pfam" id="PF17767"/>
    </source>
</evidence>
<protein>
    <recommendedName>
        <fullName evidence="3 9">Nicotinate phosphoribosyltransferase</fullName>
        <ecNumber evidence="3 9">6.3.4.21</ecNumber>
    </recommendedName>
</protein>
<dbReference type="PANTHER" id="PTHR11098">
    <property type="entry name" value="NICOTINATE PHOSPHORIBOSYLTRANSFERASE"/>
    <property type="match status" value="1"/>
</dbReference>
<dbReference type="Pfam" id="PF17767">
    <property type="entry name" value="NAPRTase_N"/>
    <property type="match status" value="1"/>
</dbReference>
<comment type="PTM">
    <text evidence="9">Transiently phosphorylated on a His residue during the reaction cycle. Phosphorylation strongly increases the affinity for substrates and increases the rate of nicotinate D-ribonucleotide production. Dephosphorylation regenerates the low-affinity form of the enzyme, leading to product release.</text>
</comment>
<sequence length="486" mass="54445">MNTNSRNLTLLTDLYELTMMQGYFKTHSKEHVVFDVFYRQNPCGGAYAIACGLDQAIDYIKDLHFEQEDIDYLRSTGFFQEDFLDYLKSFRFTGDIYAIPEGTIIFPKEPLVKVIAPIMEAQLVETALLNIINHQSLIATKAARVVQEAGGGVMEFGLRRAQGPDAGIYGARAAVIAGCIGTSNVLAGQMFDIPVKGTHAHSWIMSFPSELEAFRTYAELFPDNCLLLVDTYDTLNSGVKHAIQVFREMREKGIHSKLFGIRLDSGDLAYLTKKARIMLDEAGFPDAIISASSDLDEYLINSLMNQGAKITSWGVGTNLITSKDCPSFGGVYKLACIIDENGTEIPKIKVSENVEKVTNPGNKKILRIYDKASGKIKADLIILEDEVFTEDQPLTLFDPLATWKRTRLEAGTYTIRELLVPIFKNGQCVYESPSVMDIQAYCTQEKATLWDESKRLINPQEVYVDLSRKLYDLKNQLLDDAHTIKD</sequence>
<evidence type="ECO:0000256" key="1">
    <source>
        <dbReference type="ARBA" id="ARBA00004952"/>
    </source>
</evidence>
<dbReference type="InterPro" id="IPR040727">
    <property type="entry name" value="NAPRTase_N"/>
</dbReference>
<dbReference type="InterPro" id="IPR007229">
    <property type="entry name" value="Nic_PRibTrfase-Fam"/>
</dbReference>
<dbReference type="InterPro" id="IPR041525">
    <property type="entry name" value="N/Namide_PRibTrfase"/>
</dbReference>
<name>A0A3E2THS5_9FIRM</name>
<keyword evidence="7 9" id="KW-0808">Transferase</keyword>
<dbReference type="GO" id="GO:0005829">
    <property type="term" value="C:cytosol"/>
    <property type="evidence" value="ECO:0007669"/>
    <property type="project" value="TreeGrafter"/>
</dbReference>
<comment type="pathway">
    <text evidence="1 9">Cofactor biosynthesis; NAD(+) biosynthesis; nicotinate D-ribonucleotide from nicotinate: step 1/1.</text>
</comment>
<dbReference type="Pfam" id="PF04095">
    <property type="entry name" value="NAPRTase"/>
    <property type="match status" value="1"/>
</dbReference>
<keyword evidence="4" id="KW-0597">Phosphoprotein</keyword>
<evidence type="ECO:0000256" key="2">
    <source>
        <dbReference type="ARBA" id="ARBA00010897"/>
    </source>
</evidence>
<dbReference type="CDD" id="cd01570">
    <property type="entry name" value="NAPRTase_A"/>
    <property type="match status" value="1"/>
</dbReference>
<feature type="domain" description="Nicotinate/nicotinamide phosphoribosyltransferase" evidence="10">
    <location>
        <begin position="153"/>
        <end position="322"/>
    </location>
</feature>
<keyword evidence="13" id="KW-0328">Glycosyltransferase</keyword>
<keyword evidence="5 9" id="KW-0436">Ligase</keyword>
<organism evidence="13 14">
    <name type="scientific">Coprococcus catus</name>
    <dbReference type="NCBI Taxonomy" id="116085"/>
    <lineage>
        <taxon>Bacteria</taxon>
        <taxon>Bacillati</taxon>
        <taxon>Bacillota</taxon>
        <taxon>Clostridia</taxon>
        <taxon>Lachnospirales</taxon>
        <taxon>Lachnospiraceae</taxon>
        <taxon>Coprococcus</taxon>
    </lineage>
</organism>
<evidence type="ECO:0000313" key="14">
    <source>
        <dbReference type="Proteomes" id="UP000260773"/>
    </source>
</evidence>
<dbReference type="InterPro" id="IPR036068">
    <property type="entry name" value="Nicotinate_pribotase-like_C"/>
</dbReference>
<dbReference type="Proteomes" id="UP000260773">
    <property type="component" value="Unassembled WGS sequence"/>
</dbReference>
<comment type="function">
    <text evidence="9">Catalyzes the first step in the biosynthesis of NAD from nicotinic acid, the ATP-dependent synthesis of beta-nicotinate D-ribonucleotide from nicotinate and 5-phospho-D-ribose 1-phosphate.</text>
</comment>
<dbReference type="SUPFAM" id="SSF54675">
    <property type="entry name" value="Nicotinate/Quinolinate PRTase N-terminal domain-like"/>
    <property type="match status" value="1"/>
</dbReference>
<dbReference type="PIRSF" id="PIRSF000484">
    <property type="entry name" value="NAPRT"/>
    <property type="match status" value="1"/>
</dbReference>
<dbReference type="UniPathway" id="UPA00253">
    <property type="reaction ID" value="UER00457"/>
</dbReference>
<comment type="catalytic activity">
    <reaction evidence="8 9">
        <text>5-phospho-alpha-D-ribose 1-diphosphate + nicotinate + ATP + H2O = nicotinate beta-D-ribonucleotide + ADP + phosphate + diphosphate</text>
        <dbReference type="Rhea" id="RHEA:36163"/>
        <dbReference type="ChEBI" id="CHEBI:15377"/>
        <dbReference type="ChEBI" id="CHEBI:30616"/>
        <dbReference type="ChEBI" id="CHEBI:32544"/>
        <dbReference type="ChEBI" id="CHEBI:33019"/>
        <dbReference type="ChEBI" id="CHEBI:43474"/>
        <dbReference type="ChEBI" id="CHEBI:57502"/>
        <dbReference type="ChEBI" id="CHEBI:58017"/>
        <dbReference type="ChEBI" id="CHEBI:456216"/>
        <dbReference type="EC" id="6.3.4.21"/>
    </reaction>
</comment>
<dbReference type="GO" id="GO:0034355">
    <property type="term" value="P:NAD+ biosynthetic process via the salvage pathway"/>
    <property type="evidence" value="ECO:0007669"/>
    <property type="project" value="TreeGrafter"/>
</dbReference>
<feature type="domain" description="Nicotinate phosphoribosyltransferase N-terminal" evidence="11">
    <location>
        <begin position="10"/>
        <end position="133"/>
    </location>
</feature>
<dbReference type="EMBL" id="QVEP01000042">
    <property type="protein sequence ID" value="RGB76099.1"/>
    <property type="molecule type" value="Genomic_DNA"/>
</dbReference>
<dbReference type="NCBIfam" id="TIGR01513">
    <property type="entry name" value="NAPRTase_put"/>
    <property type="match status" value="1"/>
</dbReference>
<evidence type="ECO:0000313" key="13">
    <source>
        <dbReference type="EMBL" id="RGB76099.1"/>
    </source>
</evidence>
<dbReference type="GO" id="GO:0047280">
    <property type="term" value="F:nicotinamide phosphoribosyltransferase activity"/>
    <property type="evidence" value="ECO:0007669"/>
    <property type="project" value="UniProtKB-ARBA"/>
</dbReference>
<dbReference type="Gene3D" id="3.20.140.10">
    <property type="entry name" value="nicotinate phosphoribosyltransferase"/>
    <property type="match status" value="1"/>
</dbReference>